<keyword evidence="2" id="KW-1185">Reference proteome</keyword>
<dbReference type="SUPFAM" id="SSF102405">
    <property type="entry name" value="MCP/YpsA-like"/>
    <property type="match status" value="1"/>
</dbReference>
<comment type="caution">
    <text evidence="1">The sequence shown here is derived from an EMBL/GenBank/DDBJ whole genome shotgun (WGS) entry which is preliminary data.</text>
</comment>
<dbReference type="InterPro" id="IPR041164">
    <property type="entry name" value="LDcluster4"/>
</dbReference>
<feature type="non-terminal residue" evidence="1">
    <location>
        <position position="1"/>
    </location>
</feature>
<dbReference type="RefSeq" id="WP_120630803.1">
    <property type="nucleotide sequence ID" value="NZ_RAWI01000239.1"/>
</dbReference>
<evidence type="ECO:0000313" key="1">
    <source>
        <dbReference type="EMBL" id="RKI00693.1"/>
    </source>
</evidence>
<organism evidence="1 2">
    <name type="scientific">Corallococcus praedator</name>
    <dbReference type="NCBI Taxonomy" id="2316724"/>
    <lineage>
        <taxon>Bacteria</taxon>
        <taxon>Pseudomonadati</taxon>
        <taxon>Myxococcota</taxon>
        <taxon>Myxococcia</taxon>
        <taxon>Myxococcales</taxon>
        <taxon>Cystobacterineae</taxon>
        <taxon>Myxococcaceae</taxon>
        <taxon>Corallococcus</taxon>
    </lineage>
</organism>
<dbReference type="Gene3D" id="3.40.50.450">
    <property type="match status" value="1"/>
</dbReference>
<dbReference type="EMBL" id="RAWI01000239">
    <property type="protein sequence ID" value="RKI00693.1"/>
    <property type="molecule type" value="Genomic_DNA"/>
</dbReference>
<proteinExistence type="predicted"/>
<accession>A0ABX9QEL0</accession>
<dbReference type="Proteomes" id="UP000278907">
    <property type="component" value="Unassembled WGS sequence"/>
</dbReference>
<reference evidence="1 2" key="1">
    <citation type="submission" date="2018-09" db="EMBL/GenBank/DDBJ databases">
        <authorList>
            <person name="Livingstone P.G."/>
            <person name="Whitworth D.E."/>
        </authorList>
    </citation>
    <scope>NUCLEOTIDE SEQUENCE [LARGE SCALE GENOMIC DNA]</scope>
    <source>
        <strain evidence="1 2">CA031B</strain>
    </source>
</reference>
<gene>
    <name evidence="1" type="ORF">D7Y13_26620</name>
</gene>
<protein>
    <submittedName>
        <fullName evidence="1">Molybdenum cofactor carrier protein</fullName>
    </submittedName>
</protein>
<evidence type="ECO:0000313" key="2">
    <source>
        <dbReference type="Proteomes" id="UP000278907"/>
    </source>
</evidence>
<name>A0ABX9QEL0_9BACT</name>
<dbReference type="Pfam" id="PF18306">
    <property type="entry name" value="LDcluster4"/>
    <property type="match status" value="1"/>
</dbReference>
<sequence length="116" mass="12294">ASIGIIPGTVGPEGLYQPRAGYPNSDIELPIYTHLPLSGEQGTDPMSRNHINVLTPHALVALPGGAGTAAEAVLALRYGKPLILHGPPEGFRRFPAEAERTTSLERVAEFMLAATR</sequence>